<organism evidence="2 3">
    <name type="scientific">Paenibacillus curdlanolyticus YK9</name>
    <dbReference type="NCBI Taxonomy" id="717606"/>
    <lineage>
        <taxon>Bacteria</taxon>
        <taxon>Bacillati</taxon>
        <taxon>Bacillota</taxon>
        <taxon>Bacilli</taxon>
        <taxon>Bacillales</taxon>
        <taxon>Paenibacillaceae</taxon>
        <taxon>Paenibacillus</taxon>
    </lineage>
</organism>
<keyword evidence="3" id="KW-1185">Reference proteome</keyword>
<keyword evidence="1" id="KW-1133">Transmembrane helix</keyword>
<evidence type="ECO:0000313" key="2">
    <source>
        <dbReference type="EMBL" id="EFM09447.1"/>
    </source>
</evidence>
<feature type="transmembrane region" description="Helical" evidence="1">
    <location>
        <begin position="7"/>
        <end position="31"/>
    </location>
</feature>
<evidence type="ECO:0000313" key="3">
    <source>
        <dbReference type="Proteomes" id="UP000005387"/>
    </source>
</evidence>
<dbReference type="AlphaFoldDB" id="E0ICZ2"/>
<protein>
    <submittedName>
        <fullName evidence="2">Uncharacterized protein</fullName>
    </submittedName>
</protein>
<dbReference type="RefSeq" id="WP_006039482.1">
    <property type="nucleotide sequence ID" value="NZ_AEDD01000010.1"/>
</dbReference>
<keyword evidence="1" id="KW-0472">Membrane</keyword>
<evidence type="ECO:0000256" key="1">
    <source>
        <dbReference type="SAM" id="Phobius"/>
    </source>
</evidence>
<reference evidence="2 3" key="1">
    <citation type="submission" date="2010-07" db="EMBL/GenBank/DDBJ databases">
        <title>The draft genome of Paenibacillus curdlanolyticus YK9.</title>
        <authorList>
            <consortium name="US DOE Joint Genome Institute (JGI-PGF)"/>
            <person name="Lucas S."/>
            <person name="Copeland A."/>
            <person name="Lapidus A."/>
            <person name="Cheng J.-F."/>
            <person name="Bruce D."/>
            <person name="Goodwin L."/>
            <person name="Pitluck S."/>
            <person name="Land M.L."/>
            <person name="Hauser L."/>
            <person name="Chang Y.-J."/>
            <person name="Jeffries C."/>
            <person name="Anderson I.J."/>
            <person name="Johnson E."/>
            <person name="Loganathan U."/>
            <person name="Mulhopadhyay B."/>
            <person name="Kyrpides N."/>
            <person name="Woyke T.J."/>
        </authorList>
    </citation>
    <scope>NUCLEOTIDE SEQUENCE [LARGE SCALE GENOMIC DNA]</scope>
    <source>
        <strain evidence="2 3">YK9</strain>
    </source>
</reference>
<accession>E0ICZ2</accession>
<proteinExistence type="predicted"/>
<dbReference type="OrthoDB" id="2652080at2"/>
<dbReference type="Proteomes" id="UP000005387">
    <property type="component" value="Unassembled WGS sequence"/>
</dbReference>
<name>E0ICZ2_9BACL</name>
<dbReference type="EMBL" id="AEDD01000010">
    <property type="protein sequence ID" value="EFM09447.1"/>
    <property type="molecule type" value="Genomic_DNA"/>
</dbReference>
<keyword evidence="1" id="KW-0812">Transmembrane</keyword>
<feature type="transmembrane region" description="Helical" evidence="1">
    <location>
        <begin position="51"/>
        <end position="78"/>
    </location>
</feature>
<sequence>MNRSIYQFVIFILGIELIVLGTLEKIIIYGVKANNIGDSYQLFIQAVPSRIWNITNYTIAGGVLLSVIGALWFVVGLIKESRNAG</sequence>
<gene>
    <name evidence="2" type="ORF">PaecuDRAFT_3494</name>
</gene>